<organism evidence="2 3">
    <name type="scientific">Methylorubrum extorquens (strain DSM 6343 / CIP 106787 / DM4)</name>
    <name type="common">Methylobacterium extorquens</name>
    <dbReference type="NCBI Taxonomy" id="661410"/>
    <lineage>
        <taxon>Bacteria</taxon>
        <taxon>Pseudomonadati</taxon>
        <taxon>Pseudomonadota</taxon>
        <taxon>Alphaproteobacteria</taxon>
        <taxon>Hyphomicrobiales</taxon>
        <taxon>Methylobacteriaceae</taxon>
        <taxon>Methylorubrum</taxon>
    </lineage>
</organism>
<dbReference type="Proteomes" id="UP000008070">
    <property type="component" value="Chromosome"/>
</dbReference>
<name>C7CCA9_METED</name>
<dbReference type="InterPro" id="IPR033469">
    <property type="entry name" value="CYTH-like_dom_sf"/>
</dbReference>
<protein>
    <submittedName>
        <fullName evidence="2">Uncharacterized protein</fullName>
    </submittedName>
</protein>
<feature type="compositionally biased region" description="Basic and acidic residues" evidence="1">
    <location>
        <begin position="1"/>
        <end position="12"/>
    </location>
</feature>
<dbReference type="EMBL" id="FP103042">
    <property type="protein sequence ID" value="CAX22455.1"/>
    <property type="molecule type" value="Genomic_DNA"/>
</dbReference>
<accession>C7CCA9</accession>
<reference evidence="3" key="1">
    <citation type="journal article" date="2009" name="PLoS ONE">
        <title>Methylobacterium genome sequences: a reference blueprint to investigate microbial metabolism of C1 compounds from natural and industrial sources.</title>
        <authorList>
            <person name="Vuilleumier S."/>
            <person name="Chistoserdova L."/>
            <person name="Lee M.-C."/>
            <person name="Bringel F."/>
            <person name="Lajus A."/>
            <person name="Zhou Y."/>
            <person name="Gourion B."/>
            <person name="Barbe V."/>
            <person name="Chang J."/>
            <person name="Cruveiller S."/>
            <person name="Dossat C."/>
            <person name="Gillett W."/>
            <person name="Gruffaz C."/>
            <person name="Haugen E."/>
            <person name="Hourcade E."/>
            <person name="Levy R."/>
            <person name="Mangenot S."/>
            <person name="Muller E."/>
            <person name="Nadalig T."/>
            <person name="Pagni M."/>
            <person name="Penny C."/>
            <person name="Peyraud R."/>
            <person name="Robinson D.G."/>
            <person name="Roche D."/>
            <person name="Rouy Z."/>
            <person name="Saenampechek C."/>
            <person name="Salvignol G."/>
            <person name="Vallenet D."/>
            <person name="Wu Z."/>
            <person name="Marx C.J."/>
            <person name="Vorholt J.A."/>
            <person name="Olson M.V."/>
            <person name="Kaul R."/>
            <person name="Weissenbach J."/>
            <person name="Medigue C."/>
            <person name="Lidstrom M.E."/>
        </authorList>
    </citation>
    <scope>NUCLEOTIDE SEQUENCE [LARGE SCALE GENOMIC DNA]</scope>
    <source>
        <strain evidence="3">DSM 6343 / CIP 106787 / DM4</strain>
    </source>
</reference>
<proteinExistence type="predicted"/>
<gene>
    <name evidence="2" type="ORF">METD_I0821</name>
</gene>
<sequence>MVLRVRAQDGRHVQTANSAGDGLFERSEWEGPVNRPEPDKAAIAETPLADALGKKVRLTPTFTVTPKRRTVISLPKGL</sequence>
<evidence type="ECO:0000256" key="1">
    <source>
        <dbReference type="SAM" id="MobiDB-lite"/>
    </source>
</evidence>
<evidence type="ECO:0000313" key="2">
    <source>
        <dbReference type="EMBL" id="CAX22455.1"/>
    </source>
</evidence>
<dbReference type="HOGENOM" id="CLU_2617936_0_0_5"/>
<dbReference type="AlphaFoldDB" id="C7CCA9"/>
<dbReference type="KEGG" id="mdi:METDI0821"/>
<evidence type="ECO:0000313" key="3">
    <source>
        <dbReference type="Proteomes" id="UP000008070"/>
    </source>
</evidence>
<dbReference type="SUPFAM" id="SSF55154">
    <property type="entry name" value="CYTH-like phosphatases"/>
    <property type="match status" value="1"/>
</dbReference>
<feature type="region of interest" description="Disordered" evidence="1">
    <location>
        <begin position="1"/>
        <end position="38"/>
    </location>
</feature>